<organism evidence="8">
    <name type="scientific">Ancient Northwest Territories cripavirus</name>
    <dbReference type="NCBI Taxonomy" id="1542742"/>
    <lineage>
        <taxon>Viruses</taxon>
        <taxon>Riboviria</taxon>
        <taxon>Orthornavirae</taxon>
        <taxon>Pisuviricota</taxon>
        <taxon>Pisoniviricetes</taxon>
        <taxon>Picornavirales</taxon>
        <taxon>Dicistroviridae</taxon>
        <taxon>Cripavirus</taxon>
    </lineage>
</organism>
<evidence type="ECO:0000256" key="1">
    <source>
        <dbReference type="ARBA" id="ARBA00022484"/>
    </source>
</evidence>
<evidence type="ECO:0000256" key="4">
    <source>
        <dbReference type="ARBA" id="ARBA00022741"/>
    </source>
</evidence>
<dbReference type="GO" id="GO:0000166">
    <property type="term" value="F:nucleotide binding"/>
    <property type="evidence" value="ECO:0007669"/>
    <property type="project" value="UniProtKB-KW"/>
</dbReference>
<dbReference type="GO" id="GO:0003968">
    <property type="term" value="F:RNA-directed RNA polymerase activity"/>
    <property type="evidence" value="ECO:0007669"/>
    <property type="project" value="UniProtKB-KW"/>
</dbReference>
<evidence type="ECO:0000256" key="2">
    <source>
        <dbReference type="ARBA" id="ARBA00022679"/>
    </source>
</evidence>
<dbReference type="GO" id="GO:0006351">
    <property type="term" value="P:DNA-templated transcription"/>
    <property type="evidence" value="ECO:0007669"/>
    <property type="project" value="InterPro"/>
</dbReference>
<keyword evidence="1" id="KW-0696">RNA-directed RNA polymerase</keyword>
<keyword evidence="2" id="KW-0808">Transferase</keyword>
<keyword evidence="4" id="KW-0547">Nucleotide-binding</keyword>
<reference evidence="8" key="1">
    <citation type="journal article" date="2014" name="Proc. Natl. Acad. Sci. U.S.A.">
        <title>Preservation of viral genomes in 700-y-old caribou feces from a subarctic ice patch.</title>
        <authorList>
            <person name="Ng T.F."/>
            <person name="Chen L.F."/>
            <person name="Zhou Y."/>
            <person name="Shapiro B."/>
            <person name="Stiller M."/>
            <person name="Heintzman P.D."/>
            <person name="Varsani A."/>
            <person name="Kondov N.O."/>
            <person name="Wong W."/>
            <person name="Deng X."/>
            <person name="Andrews T.D."/>
            <person name="Moorman B.J."/>
            <person name="Meulendyk T."/>
            <person name="MacKay G."/>
            <person name="Gilbertson R.L."/>
            <person name="Delwart E."/>
        </authorList>
    </citation>
    <scope>NUCLEOTIDE SEQUENCE</scope>
    <source>
        <strain evidence="8">AnNCV</strain>
    </source>
</reference>
<keyword evidence="3" id="KW-0548">Nucleotidyltransferase</keyword>
<accession>A0A088G0K8</accession>
<dbReference type="Gene3D" id="1.20.960.20">
    <property type="match status" value="1"/>
</dbReference>
<reference evidence="8" key="2">
    <citation type="submission" date="2014-06" db="EMBL/GenBank/DDBJ databases">
        <authorList>
            <person name="Ng T.F.F."/>
            <person name="Zhou Y."/>
            <person name="Chen L.-F."/>
            <person name="Shapiro B."/>
            <person name="Stiller M."/>
            <person name="Varsani A."/>
            <person name="Kondov N.O."/>
            <person name="Wong W."/>
            <person name="Deng X."/>
            <person name="Andrews T.D."/>
            <person name="Moorman B.J."/>
            <person name="Meulendyk T."/>
            <person name="MacKay G."/>
            <person name="Gilbertson R."/>
            <person name="Delwart E."/>
        </authorList>
    </citation>
    <scope>NUCLEOTIDE SEQUENCE</scope>
    <source>
        <strain evidence="8">AnNCV</strain>
    </source>
</reference>
<evidence type="ECO:0000256" key="6">
    <source>
        <dbReference type="ARBA" id="ARBA00022953"/>
    </source>
</evidence>
<dbReference type="Pfam" id="PF00680">
    <property type="entry name" value="RdRP_1"/>
    <property type="match status" value="1"/>
</dbReference>
<dbReference type="GO" id="GO:0003723">
    <property type="term" value="F:RNA binding"/>
    <property type="evidence" value="ECO:0007669"/>
    <property type="project" value="InterPro"/>
</dbReference>
<dbReference type="InterPro" id="IPR043128">
    <property type="entry name" value="Rev_trsase/Diguanyl_cyclase"/>
</dbReference>
<dbReference type="EMBL" id="KJ938718">
    <property type="protein sequence ID" value="AIM55450.1"/>
    <property type="molecule type" value="Genomic_RNA"/>
</dbReference>
<evidence type="ECO:0000256" key="3">
    <source>
        <dbReference type="ARBA" id="ARBA00022695"/>
    </source>
</evidence>
<dbReference type="InterPro" id="IPR001205">
    <property type="entry name" value="RNA-dir_pol_C"/>
</dbReference>
<proteinExistence type="predicted"/>
<evidence type="ECO:0000256" key="5">
    <source>
        <dbReference type="ARBA" id="ARBA00022801"/>
    </source>
</evidence>
<dbReference type="Gene3D" id="3.30.70.270">
    <property type="match status" value="1"/>
</dbReference>
<keyword evidence="6" id="KW-0693">Viral RNA replication</keyword>
<dbReference type="InterPro" id="IPR007094">
    <property type="entry name" value="RNA-dir_pol_PSvirus"/>
</dbReference>
<feature type="non-terminal residue" evidence="8">
    <location>
        <position position="1"/>
    </location>
</feature>
<evidence type="ECO:0000259" key="7">
    <source>
        <dbReference type="PROSITE" id="PS50507"/>
    </source>
</evidence>
<dbReference type="SUPFAM" id="SSF56672">
    <property type="entry name" value="DNA/RNA polymerases"/>
    <property type="match status" value="1"/>
</dbReference>
<keyword evidence="5" id="KW-0378">Hydrolase</keyword>
<dbReference type="GO" id="GO:0039694">
    <property type="term" value="P:viral RNA genome replication"/>
    <property type="evidence" value="ECO:0007669"/>
    <property type="project" value="InterPro"/>
</dbReference>
<feature type="domain" description="RdRp catalytic" evidence="7">
    <location>
        <begin position="108"/>
        <end position="235"/>
    </location>
</feature>
<dbReference type="InterPro" id="IPR043502">
    <property type="entry name" value="DNA/RNA_pol_sf"/>
</dbReference>
<dbReference type="GO" id="GO:0016787">
    <property type="term" value="F:hydrolase activity"/>
    <property type="evidence" value="ECO:0007669"/>
    <property type="project" value="UniProtKB-KW"/>
</dbReference>
<sequence length="369" mass="42957">GEGNCFILYAELAEIEKQLVIKKRYPFIFTDCLKDERRPIEKVRAGKTRAFSGAPIRLLMLVRKYFGSYTMWFEQNKIDNGSAIGLNPYSLDWDKSAKLLLKFGKGKTNIGAGDYSKFDGSEKPEIHWAILKVINKWYGDSLENQTMREILWLEVVNSRHIRGDVIYSWCGSLPSGHPLTTIINIMYNAFAFRYAWYRLHDNERSCLPDFKKYVYALFMGDDNVFSVDASYSSLFTEKYLSQVLPEIGLTYTSETKGDIADSLRELTDVEFLKRQFRFEDQISRWVAPLRLDVVLEIPLWTKKRHDAIQITQGNVDVAIEELSLHGRTEFQKYTPLIAEALKDAHNLWPRSTDYKSCLTFLTERKMDFY</sequence>
<protein>
    <submittedName>
        <fullName evidence="8">NS</fullName>
    </submittedName>
</protein>
<evidence type="ECO:0000313" key="8">
    <source>
        <dbReference type="EMBL" id="AIM55450.1"/>
    </source>
</evidence>
<name>A0A088G0K8_9VIRU</name>
<dbReference type="CDD" id="cd23194">
    <property type="entry name" value="Dicistroviridae_RdRp"/>
    <property type="match status" value="1"/>
</dbReference>
<dbReference type="PROSITE" id="PS50507">
    <property type="entry name" value="RDRP_SSRNA_POS"/>
    <property type="match status" value="1"/>
</dbReference>